<feature type="region of interest" description="Disordered" evidence="8">
    <location>
        <begin position="123"/>
        <end position="162"/>
    </location>
</feature>
<evidence type="ECO:0000256" key="8">
    <source>
        <dbReference type="SAM" id="MobiDB-lite"/>
    </source>
</evidence>
<accession>A0A1G4IGV6</accession>
<protein>
    <submittedName>
        <fullName evidence="9">E2-like ubiquitin-conjugation enzyme</fullName>
    </submittedName>
</protein>
<keyword evidence="5" id="KW-0833">Ubl conjugation pathway</keyword>
<comment type="similarity">
    <text evidence="2">Belongs to the ATG3 family.</text>
</comment>
<evidence type="ECO:0000256" key="1">
    <source>
        <dbReference type="ARBA" id="ARBA00004496"/>
    </source>
</evidence>
<organism evidence="9 10">
    <name type="scientific">Trypanosoma equiperdum</name>
    <dbReference type="NCBI Taxonomy" id="5694"/>
    <lineage>
        <taxon>Eukaryota</taxon>
        <taxon>Discoba</taxon>
        <taxon>Euglenozoa</taxon>
        <taxon>Kinetoplastea</taxon>
        <taxon>Metakinetoplastina</taxon>
        <taxon>Trypanosomatida</taxon>
        <taxon>Trypanosomatidae</taxon>
        <taxon>Trypanosoma</taxon>
    </lineage>
</organism>
<evidence type="ECO:0000256" key="4">
    <source>
        <dbReference type="ARBA" id="ARBA00022490"/>
    </source>
</evidence>
<evidence type="ECO:0000256" key="3">
    <source>
        <dbReference type="ARBA" id="ARBA00022448"/>
    </source>
</evidence>
<keyword evidence="10" id="KW-1185">Reference proteome</keyword>
<dbReference type="Pfam" id="PF03987">
    <property type="entry name" value="Autophagy_act_C"/>
    <property type="match status" value="1"/>
</dbReference>
<sequence length="293" mass="33743">MNKQSLYEGFKKVYNSVVGVKTTSSFHETGTLTPMEFIQAGDELLHKMPVWSWAEGPENIQPFLPPNKKYLVYRGAPCYERAAVAGNDDADEIVEDDDDDEWITTHANRVLKATTEIAAEKTINWDDDDDDDDANNNNNVVVVDSSRKDEGDDDEDADRDQTERRRCRLYDVYMVYDQYYQTPRIFLIGYAEDHVTPLTTSEMMEDVYPVNRERTVSIDPHPFLQAACISIHPCRHAETMRRMIQHMKQRFEESSPETAKFVFPTHMALFLFLKFISSAVPSIEYDLSTGIDI</sequence>
<keyword evidence="3" id="KW-0813">Transport</keyword>
<evidence type="ECO:0000256" key="6">
    <source>
        <dbReference type="ARBA" id="ARBA00022927"/>
    </source>
</evidence>
<dbReference type="PANTHER" id="PTHR12866">
    <property type="entry name" value="UBIQUITIN-LIKE-CONJUGATING ENZYME ATG3"/>
    <property type="match status" value="1"/>
</dbReference>
<dbReference type="GO" id="GO:0061723">
    <property type="term" value="P:glycophagy"/>
    <property type="evidence" value="ECO:0007669"/>
    <property type="project" value="TreeGrafter"/>
</dbReference>
<dbReference type="GeneID" id="92376941"/>
<comment type="subcellular location">
    <subcellularLocation>
        <location evidence="1">Cytoplasm</location>
    </subcellularLocation>
</comment>
<dbReference type="GO" id="GO:0000407">
    <property type="term" value="C:phagophore assembly site"/>
    <property type="evidence" value="ECO:0007669"/>
    <property type="project" value="TreeGrafter"/>
</dbReference>
<keyword evidence="6" id="KW-0653">Protein transport</keyword>
<dbReference type="InterPro" id="IPR007135">
    <property type="entry name" value="Atg3/Atg10"/>
</dbReference>
<dbReference type="GO" id="GO:0015031">
    <property type="term" value="P:protein transport"/>
    <property type="evidence" value="ECO:0007669"/>
    <property type="project" value="UniProtKB-KW"/>
</dbReference>
<dbReference type="PANTHER" id="PTHR12866:SF2">
    <property type="entry name" value="UBIQUITIN-LIKE-CONJUGATING ENZYME ATG3"/>
    <property type="match status" value="1"/>
</dbReference>
<feature type="compositionally biased region" description="Low complexity" evidence="8">
    <location>
        <begin position="135"/>
        <end position="144"/>
    </location>
</feature>
<dbReference type="GO" id="GO:0019776">
    <property type="term" value="F:Atg8-family ligase activity"/>
    <property type="evidence" value="ECO:0007669"/>
    <property type="project" value="TreeGrafter"/>
</dbReference>
<dbReference type="RefSeq" id="XP_067082091.1">
    <property type="nucleotide sequence ID" value="XM_067225990.1"/>
</dbReference>
<dbReference type="EMBL" id="CZPT02001626">
    <property type="protein sequence ID" value="SCU71420.1"/>
    <property type="molecule type" value="Genomic_DNA"/>
</dbReference>
<dbReference type="GO" id="GO:0000045">
    <property type="term" value="P:autophagosome assembly"/>
    <property type="evidence" value="ECO:0007669"/>
    <property type="project" value="TreeGrafter"/>
</dbReference>
<gene>
    <name evidence="9" type="ORF">TEOVI_000300100</name>
</gene>
<name>A0A1G4IGV6_TRYEQ</name>
<keyword evidence="7" id="KW-0072">Autophagy</keyword>
<dbReference type="GO" id="GO:0044804">
    <property type="term" value="P:nucleophagy"/>
    <property type="evidence" value="ECO:0007669"/>
    <property type="project" value="TreeGrafter"/>
</dbReference>
<evidence type="ECO:0000313" key="10">
    <source>
        <dbReference type="Proteomes" id="UP000195570"/>
    </source>
</evidence>
<dbReference type="AlphaFoldDB" id="A0A1G4IGV6"/>
<dbReference type="Proteomes" id="UP000195570">
    <property type="component" value="Unassembled WGS sequence"/>
</dbReference>
<comment type="caution">
    <text evidence="9">The sequence shown here is derived from an EMBL/GenBank/DDBJ whole genome shotgun (WGS) entry which is preliminary data.</text>
</comment>
<dbReference type="Gene3D" id="3.30.1460.50">
    <property type="match status" value="1"/>
</dbReference>
<keyword evidence="4" id="KW-0963">Cytoplasm</keyword>
<feature type="compositionally biased region" description="Acidic residues" evidence="8">
    <location>
        <begin position="125"/>
        <end position="134"/>
    </location>
</feature>
<dbReference type="VEuPathDB" id="TriTrypDB:TEOVI_000300100"/>
<dbReference type="GO" id="GO:0000422">
    <property type="term" value="P:autophagy of mitochondrion"/>
    <property type="evidence" value="ECO:0007669"/>
    <property type="project" value="TreeGrafter"/>
</dbReference>
<dbReference type="GO" id="GO:0005829">
    <property type="term" value="C:cytosol"/>
    <property type="evidence" value="ECO:0007669"/>
    <property type="project" value="TreeGrafter"/>
</dbReference>
<proteinExistence type="inferred from homology"/>
<evidence type="ECO:0000313" key="9">
    <source>
        <dbReference type="EMBL" id="SCU71420.1"/>
    </source>
</evidence>
<evidence type="ECO:0000256" key="2">
    <source>
        <dbReference type="ARBA" id="ARBA00007683"/>
    </source>
</evidence>
<evidence type="ECO:0000256" key="5">
    <source>
        <dbReference type="ARBA" id="ARBA00022786"/>
    </source>
</evidence>
<reference evidence="9" key="1">
    <citation type="submission" date="2016-09" db="EMBL/GenBank/DDBJ databases">
        <authorList>
            <person name="Hebert L."/>
            <person name="Moumen B."/>
        </authorList>
    </citation>
    <scope>NUCLEOTIDE SEQUENCE [LARGE SCALE GENOMIC DNA]</scope>
    <source>
        <strain evidence="9">OVI</strain>
    </source>
</reference>
<evidence type="ECO:0000256" key="7">
    <source>
        <dbReference type="ARBA" id="ARBA00023006"/>
    </source>
</evidence>